<reference evidence="2 3" key="2">
    <citation type="submission" date="2018-03" db="EMBL/GenBank/DDBJ databases">
        <authorList>
            <person name="Keele B.F."/>
        </authorList>
    </citation>
    <scope>NUCLEOTIDE SEQUENCE [LARGE SCALE GENOMIC DNA]</scope>
    <source>
        <strain evidence="2 3">D13</strain>
    </source>
</reference>
<evidence type="ECO:0000313" key="2">
    <source>
        <dbReference type="EMBL" id="AVP96737.1"/>
    </source>
</evidence>
<feature type="signal peptide" evidence="1">
    <location>
        <begin position="1"/>
        <end position="23"/>
    </location>
</feature>
<gene>
    <name evidence="2" type="ORF">C7S18_05780</name>
</gene>
<dbReference type="Proteomes" id="UP000241074">
    <property type="component" value="Chromosome"/>
</dbReference>
<dbReference type="KEGG" id="xba:C7S18_05780"/>
<dbReference type="RefSeq" id="WP_106890665.1">
    <property type="nucleotide sequence ID" value="NZ_CP027860.1"/>
</dbReference>
<evidence type="ECO:0000313" key="3">
    <source>
        <dbReference type="Proteomes" id="UP000241074"/>
    </source>
</evidence>
<proteinExistence type="predicted"/>
<sequence>MIKKSLRLVCLGLVWSIAPVALADDAKALRPATLAVIVHDPSGLQVDAPPMYGSGYADAIGGMGGQIAKEIQLARERKLREKALGPAWEALNHELLDARMARIAACFVDRERLAPDGQVKTMKSFGTGMAMFLKRFTPGIVMVYDVKMGLTSELNELYFKVEETIWDYRYRAKSKRELKRIPKDEVAWHRPIMLSTVTHQYIHSTVPRPEPTWSMLQDYSGAQQGSTQNADSTFVPSFDYSGALWSADGGVLLQQKIEEGLSTLEHQANEFAGTNCTGSVH</sequence>
<feature type="chain" id="PRO_5015169632" evidence="1">
    <location>
        <begin position="24"/>
        <end position="281"/>
    </location>
</feature>
<evidence type="ECO:0000256" key="1">
    <source>
        <dbReference type="SAM" id="SignalP"/>
    </source>
</evidence>
<protein>
    <submittedName>
        <fullName evidence="2">Uncharacterized protein</fullName>
    </submittedName>
</protein>
<reference evidence="2 3" key="1">
    <citation type="submission" date="2018-03" db="EMBL/GenBank/DDBJ databases">
        <title>Ahniella affigens gen. nov., sp. nov., a gammaproteobacterium isolated from sandy soil near a stream.</title>
        <authorList>
            <person name="Ko Y."/>
            <person name="Kim J.-H."/>
        </authorList>
    </citation>
    <scope>NUCLEOTIDE SEQUENCE [LARGE SCALE GENOMIC DNA]</scope>
    <source>
        <strain evidence="2 3">D13</strain>
    </source>
</reference>
<organism evidence="2 3">
    <name type="scientific">Ahniella affigens</name>
    <dbReference type="NCBI Taxonomy" id="2021234"/>
    <lineage>
        <taxon>Bacteria</taxon>
        <taxon>Pseudomonadati</taxon>
        <taxon>Pseudomonadota</taxon>
        <taxon>Gammaproteobacteria</taxon>
        <taxon>Lysobacterales</taxon>
        <taxon>Rhodanobacteraceae</taxon>
        <taxon>Ahniella</taxon>
    </lineage>
</organism>
<accession>A0A2P1PPH3</accession>
<keyword evidence="1" id="KW-0732">Signal</keyword>
<dbReference type="EMBL" id="CP027860">
    <property type="protein sequence ID" value="AVP96737.1"/>
    <property type="molecule type" value="Genomic_DNA"/>
</dbReference>
<name>A0A2P1PPH3_9GAMM</name>
<dbReference type="AlphaFoldDB" id="A0A2P1PPH3"/>
<keyword evidence="3" id="KW-1185">Reference proteome</keyword>